<evidence type="ECO:0000259" key="8">
    <source>
        <dbReference type="SMART" id="SM00645"/>
    </source>
</evidence>
<comment type="catalytic activity">
    <reaction evidence="1">
        <text>Release of an N-terminal dipeptide, Xaa-Yaa-|-Zaa-, except when Xaa is Arg or Lys, or Yaa or Zaa is Pro.</text>
        <dbReference type="EC" id="3.4.14.1"/>
    </reaction>
</comment>
<name>A0ABM1E848_PRICU</name>
<feature type="chain" id="PRO_5045153699" description="dipeptidyl-peptidase I" evidence="7">
    <location>
        <begin position="20"/>
        <end position="373"/>
    </location>
</feature>
<dbReference type="SUPFAM" id="SSF75001">
    <property type="entry name" value="Dipeptidyl peptidase I (cathepsin C), exclusion domain"/>
    <property type="match status" value="1"/>
</dbReference>
<dbReference type="PROSITE" id="PS00639">
    <property type="entry name" value="THIOL_PROTEASE_HIS"/>
    <property type="match status" value="1"/>
</dbReference>
<evidence type="ECO:0000313" key="10">
    <source>
        <dbReference type="RefSeq" id="XP_014668369.1"/>
    </source>
</evidence>
<dbReference type="InterPro" id="IPR000668">
    <property type="entry name" value="Peptidase_C1A_C"/>
</dbReference>
<dbReference type="InterPro" id="IPR014882">
    <property type="entry name" value="CathepsinC_exc"/>
</dbReference>
<dbReference type="InterPro" id="IPR025660">
    <property type="entry name" value="Pept_his_AS"/>
</dbReference>
<dbReference type="GeneID" id="106809709"/>
<dbReference type="Pfam" id="PF08773">
    <property type="entry name" value="CathepsinC_exc"/>
    <property type="match status" value="1"/>
</dbReference>
<dbReference type="Proteomes" id="UP000695022">
    <property type="component" value="Unplaced"/>
</dbReference>
<dbReference type="Gene3D" id="2.40.128.80">
    <property type="entry name" value="Cathepsin C, exclusion domain"/>
    <property type="match status" value="1"/>
</dbReference>
<dbReference type="SUPFAM" id="SSF54001">
    <property type="entry name" value="Cysteine proteinases"/>
    <property type="match status" value="1"/>
</dbReference>
<dbReference type="Pfam" id="PF00112">
    <property type="entry name" value="Peptidase_C1"/>
    <property type="match status" value="1"/>
</dbReference>
<sequence length="373" mass="42816">MNKVVFAVGLLCILCKARGDTPANCTYEDVTGSWTFQEGNRNHGKTLNCSDAFDPIRKIKVEFLFPDVAIDQYGHKGRWTVIYNQGFEFVINERKYFAFSKYKQQGSNITSICDRTSTGWSHDTLGHNWACYSGSKDTSVPAKHHTAIAEPPQPGRHYRYDYGLVTAINDAQDSWTAKVYPQYEKMTRADMMRRAGGRNSKIYQKDEQCRTDPGCYRHYATRYEYSSSSPSSSPPYAGKDDQCRTDPGCYRHYATRYEYVGGFYGVCNEALMRRQLVKNGPMSVSFMVYSDFMHYAGGIYHHTALTDRYNPLELTNHAVLLVGYGYDHRTLEKYWTVKNSWGEEWGERGYFRIRRGVDEVAIESVAVESFPIP</sequence>
<dbReference type="EC" id="3.4.14.1" evidence="4"/>
<evidence type="ECO:0000256" key="6">
    <source>
        <dbReference type="ARBA" id="ARBA00023214"/>
    </source>
</evidence>
<comment type="cofactor">
    <cofactor evidence="2">
        <name>chloride</name>
        <dbReference type="ChEBI" id="CHEBI:17996"/>
    </cofactor>
</comment>
<feature type="domain" description="Peptidase C1A papain C-terminal" evidence="8">
    <location>
        <begin position="165"/>
        <end position="370"/>
    </location>
</feature>
<evidence type="ECO:0000313" key="9">
    <source>
        <dbReference type="Proteomes" id="UP000695022"/>
    </source>
</evidence>
<feature type="signal peptide" evidence="7">
    <location>
        <begin position="1"/>
        <end position="19"/>
    </location>
</feature>
<evidence type="ECO:0000256" key="7">
    <source>
        <dbReference type="SAM" id="SignalP"/>
    </source>
</evidence>
<reference evidence="10" key="1">
    <citation type="submission" date="2025-08" db="UniProtKB">
        <authorList>
            <consortium name="RefSeq"/>
        </authorList>
    </citation>
    <scope>IDENTIFICATION</scope>
</reference>
<gene>
    <name evidence="10" type="primary">LOC106809709</name>
</gene>
<accession>A0ABM1E848</accession>
<dbReference type="RefSeq" id="XP_014668369.1">
    <property type="nucleotide sequence ID" value="XM_014812883.1"/>
</dbReference>
<dbReference type="InterPro" id="IPR038765">
    <property type="entry name" value="Papain-like_cys_pep_sf"/>
</dbReference>
<protein>
    <recommendedName>
        <fullName evidence="4">dipeptidyl-peptidase I</fullName>
        <ecNumber evidence="4">3.4.14.1</ecNumber>
    </recommendedName>
</protein>
<evidence type="ECO:0000256" key="3">
    <source>
        <dbReference type="ARBA" id="ARBA00008455"/>
    </source>
</evidence>
<keyword evidence="6" id="KW-0868">Chloride</keyword>
<evidence type="ECO:0000256" key="4">
    <source>
        <dbReference type="ARBA" id="ARBA00012059"/>
    </source>
</evidence>
<comment type="similarity">
    <text evidence="3">Belongs to the peptidase C1 family.</text>
</comment>
<dbReference type="InterPro" id="IPR025661">
    <property type="entry name" value="Pept_asp_AS"/>
</dbReference>
<dbReference type="InterPro" id="IPR036496">
    <property type="entry name" value="CathepsinC_exc_dom_sf"/>
</dbReference>
<evidence type="ECO:0000256" key="2">
    <source>
        <dbReference type="ARBA" id="ARBA00001923"/>
    </source>
</evidence>
<dbReference type="SMART" id="SM00645">
    <property type="entry name" value="Pept_C1"/>
    <property type="match status" value="1"/>
</dbReference>
<proteinExistence type="inferred from homology"/>
<organism evidence="9 10">
    <name type="scientific">Priapulus caudatus</name>
    <name type="common">Priapulid worm</name>
    <dbReference type="NCBI Taxonomy" id="37621"/>
    <lineage>
        <taxon>Eukaryota</taxon>
        <taxon>Metazoa</taxon>
        <taxon>Ecdysozoa</taxon>
        <taxon>Scalidophora</taxon>
        <taxon>Priapulida</taxon>
        <taxon>Priapulimorpha</taxon>
        <taxon>Priapulimorphida</taxon>
        <taxon>Priapulidae</taxon>
        <taxon>Priapulus</taxon>
    </lineage>
</organism>
<keyword evidence="5" id="KW-1015">Disulfide bond</keyword>
<evidence type="ECO:0000256" key="1">
    <source>
        <dbReference type="ARBA" id="ARBA00000738"/>
    </source>
</evidence>
<evidence type="ECO:0000256" key="5">
    <source>
        <dbReference type="ARBA" id="ARBA00023157"/>
    </source>
</evidence>
<dbReference type="Gene3D" id="3.90.70.10">
    <property type="entry name" value="Cysteine proteinases"/>
    <property type="match status" value="1"/>
</dbReference>
<keyword evidence="7" id="KW-0732">Signal</keyword>
<dbReference type="PROSITE" id="PS00640">
    <property type="entry name" value="THIOL_PROTEASE_ASN"/>
    <property type="match status" value="1"/>
</dbReference>
<dbReference type="PANTHER" id="PTHR12411">
    <property type="entry name" value="CYSTEINE PROTEASE FAMILY C1-RELATED"/>
    <property type="match status" value="1"/>
</dbReference>
<keyword evidence="9" id="KW-1185">Reference proteome</keyword>
<dbReference type="InterPro" id="IPR013128">
    <property type="entry name" value="Peptidase_C1A"/>
</dbReference>